<keyword evidence="3" id="KW-1185">Reference proteome</keyword>
<dbReference type="RefSeq" id="WP_386095549.1">
    <property type="nucleotide sequence ID" value="NZ_JBHUOZ010000001.1"/>
</dbReference>
<dbReference type="PANTHER" id="PTHR43471">
    <property type="entry name" value="ABC TRANSPORTER PERMEASE"/>
    <property type="match status" value="1"/>
</dbReference>
<proteinExistence type="predicted"/>
<dbReference type="Proteomes" id="UP001597511">
    <property type="component" value="Unassembled WGS sequence"/>
</dbReference>
<dbReference type="InterPro" id="IPR021913">
    <property type="entry name" value="DUF3526"/>
</dbReference>
<gene>
    <name evidence="2" type="ORF">ACFS6H_04245</name>
</gene>
<accession>A0ABW6A1K2</accession>
<protein>
    <submittedName>
        <fullName evidence="2">DUF3526 domain-containing protein</fullName>
    </submittedName>
</protein>
<feature type="transmembrane region" description="Helical" evidence="1">
    <location>
        <begin position="445"/>
        <end position="472"/>
    </location>
</feature>
<organism evidence="2 3">
    <name type="scientific">Terrimonas rubra</name>
    <dbReference type="NCBI Taxonomy" id="1035890"/>
    <lineage>
        <taxon>Bacteria</taxon>
        <taxon>Pseudomonadati</taxon>
        <taxon>Bacteroidota</taxon>
        <taxon>Chitinophagia</taxon>
        <taxon>Chitinophagales</taxon>
        <taxon>Chitinophagaceae</taxon>
        <taxon>Terrimonas</taxon>
    </lineage>
</organism>
<feature type="transmembrane region" description="Helical" evidence="1">
    <location>
        <begin position="157"/>
        <end position="176"/>
    </location>
</feature>
<evidence type="ECO:0000256" key="1">
    <source>
        <dbReference type="SAM" id="Phobius"/>
    </source>
</evidence>
<name>A0ABW6A1K2_9BACT</name>
<keyword evidence="1" id="KW-1133">Transmembrane helix</keyword>
<keyword evidence="1" id="KW-0472">Membrane</keyword>
<dbReference type="Pfam" id="PF12679">
    <property type="entry name" value="ABC2_membrane_2"/>
    <property type="match status" value="1"/>
</dbReference>
<feature type="transmembrane region" description="Helical" evidence="1">
    <location>
        <begin position="24"/>
        <end position="41"/>
    </location>
</feature>
<dbReference type="PANTHER" id="PTHR43471:SF1">
    <property type="entry name" value="ABC TRANSPORTER PERMEASE PROTEIN NOSY-RELATED"/>
    <property type="match status" value="1"/>
</dbReference>
<evidence type="ECO:0000313" key="2">
    <source>
        <dbReference type="EMBL" id="MFD2918909.1"/>
    </source>
</evidence>
<feature type="transmembrane region" description="Helical" evidence="1">
    <location>
        <begin position="197"/>
        <end position="224"/>
    </location>
</feature>
<keyword evidence="1" id="KW-0812">Transmembrane</keyword>
<comment type="caution">
    <text evidence="2">The sequence shown here is derived from an EMBL/GenBank/DDBJ whole genome shotgun (WGS) entry which is preliminary data.</text>
</comment>
<sequence>MKPHDHHTGITLHLQRWLFKKQRINILLLIIFLLAGLYGLYQGAAFKYKQLRTIESFRNEKLQALRTLQSGFDTDTTKPEGLAAYKKATGIISSNWNIVLPVYKPPVSTAIFNIGQADIFPYYYTIKNESFFMQLFKQGEIANPLRSLAGHFDTSFWIIYLLPLLIVVLCFNTLSAESDNGNWKLINGQGISARQWVLSKCLFTGLITGAMVVFLFFIGLALNYWCFKQAPTLNDFLFLLMAGIYLVFWLSVVYGINAYAKNTSSAALLGGISWISICFIVPTLVTTVAEKAIPVDNTLISRMSRRPQGSRFDDTAFAKQTIARLGELHPQYRNTTLQPQSPGFGFATYMSYHELMDDSNKNAVQDYFAGIERRQQVTNASVLLNPAAGVDGMFAHLAANDAQSNHHFIWQAKTLHQALHDVYFPPLFFERQLTRRDYEKLPLFIYQPVGVAATGIITGLELLLSAAFIFLISNRKIKKKWS</sequence>
<evidence type="ECO:0000313" key="3">
    <source>
        <dbReference type="Proteomes" id="UP001597511"/>
    </source>
</evidence>
<feature type="transmembrane region" description="Helical" evidence="1">
    <location>
        <begin position="268"/>
        <end position="289"/>
    </location>
</feature>
<dbReference type="Pfam" id="PF12040">
    <property type="entry name" value="DUF3526"/>
    <property type="match status" value="1"/>
</dbReference>
<dbReference type="EMBL" id="JBHUOZ010000001">
    <property type="protein sequence ID" value="MFD2918909.1"/>
    <property type="molecule type" value="Genomic_DNA"/>
</dbReference>
<feature type="transmembrane region" description="Helical" evidence="1">
    <location>
        <begin position="236"/>
        <end position="256"/>
    </location>
</feature>
<reference evidence="3" key="1">
    <citation type="journal article" date="2019" name="Int. J. Syst. Evol. Microbiol.">
        <title>The Global Catalogue of Microorganisms (GCM) 10K type strain sequencing project: providing services to taxonomists for standard genome sequencing and annotation.</title>
        <authorList>
            <consortium name="The Broad Institute Genomics Platform"/>
            <consortium name="The Broad Institute Genome Sequencing Center for Infectious Disease"/>
            <person name="Wu L."/>
            <person name="Ma J."/>
        </authorList>
    </citation>
    <scope>NUCLEOTIDE SEQUENCE [LARGE SCALE GENOMIC DNA]</scope>
    <source>
        <strain evidence="3">KCTC 23299</strain>
    </source>
</reference>